<evidence type="ECO:0000256" key="1">
    <source>
        <dbReference type="SAM" id="MobiDB-lite"/>
    </source>
</evidence>
<gene>
    <name evidence="2" type="ORF">BOTBODRAFT_531963</name>
</gene>
<organism evidence="2 3">
    <name type="scientific">Botryobasidium botryosum (strain FD-172 SS1)</name>
    <dbReference type="NCBI Taxonomy" id="930990"/>
    <lineage>
        <taxon>Eukaryota</taxon>
        <taxon>Fungi</taxon>
        <taxon>Dikarya</taxon>
        <taxon>Basidiomycota</taxon>
        <taxon>Agaricomycotina</taxon>
        <taxon>Agaricomycetes</taxon>
        <taxon>Cantharellales</taxon>
        <taxon>Botryobasidiaceae</taxon>
        <taxon>Botryobasidium</taxon>
    </lineage>
</organism>
<feature type="compositionally biased region" description="Polar residues" evidence="1">
    <location>
        <begin position="180"/>
        <end position="189"/>
    </location>
</feature>
<dbReference type="EMBL" id="KL198080">
    <property type="protein sequence ID" value="KDQ09273.1"/>
    <property type="molecule type" value="Genomic_DNA"/>
</dbReference>
<name>A0A067M0L4_BOTB1</name>
<dbReference type="HOGENOM" id="CLU_126156_0_0_1"/>
<sequence length="200" mass="21012">MAPTSSNQQLPAPPSTELPPHYVLLSGSQLLSTTASGSGSGGVGSSSGSGAAPLLHPTIHYHYADDPALTLLPSPNERVLIMDYDPLSTDPPVVRSLSDKLVVTGVKVTEARGVVMTQGEAVNGNMYVIETAAPVRSWNPPEDSSQDAISTSNSIMASFRQRNELLRQALEFPLVGAAAESQQQNNNELSPPPQDVSLPS</sequence>
<protein>
    <submittedName>
        <fullName evidence="2">Uncharacterized protein</fullName>
    </submittedName>
</protein>
<dbReference type="InParanoid" id="A0A067M0L4"/>
<feature type="region of interest" description="Disordered" evidence="1">
    <location>
        <begin position="177"/>
        <end position="200"/>
    </location>
</feature>
<proteinExistence type="predicted"/>
<feature type="region of interest" description="Disordered" evidence="1">
    <location>
        <begin position="1"/>
        <end position="21"/>
    </location>
</feature>
<evidence type="ECO:0000313" key="3">
    <source>
        <dbReference type="Proteomes" id="UP000027195"/>
    </source>
</evidence>
<keyword evidence="3" id="KW-1185">Reference proteome</keyword>
<dbReference type="Proteomes" id="UP000027195">
    <property type="component" value="Unassembled WGS sequence"/>
</dbReference>
<reference evidence="3" key="1">
    <citation type="journal article" date="2014" name="Proc. Natl. Acad. Sci. U.S.A.">
        <title>Extensive sampling of basidiomycete genomes demonstrates inadequacy of the white-rot/brown-rot paradigm for wood decay fungi.</title>
        <authorList>
            <person name="Riley R."/>
            <person name="Salamov A.A."/>
            <person name="Brown D.W."/>
            <person name="Nagy L.G."/>
            <person name="Floudas D."/>
            <person name="Held B.W."/>
            <person name="Levasseur A."/>
            <person name="Lombard V."/>
            <person name="Morin E."/>
            <person name="Otillar R."/>
            <person name="Lindquist E.A."/>
            <person name="Sun H."/>
            <person name="LaButti K.M."/>
            <person name="Schmutz J."/>
            <person name="Jabbour D."/>
            <person name="Luo H."/>
            <person name="Baker S.E."/>
            <person name="Pisabarro A.G."/>
            <person name="Walton J.D."/>
            <person name="Blanchette R.A."/>
            <person name="Henrissat B."/>
            <person name="Martin F."/>
            <person name="Cullen D."/>
            <person name="Hibbett D.S."/>
            <person name="Grigoriev I.V."/>
        </authorList>
    </citation>
    <scope>NUCLEOTIDE SEQUENCE [LARGE SCALE GENOMIC DNA]</scope>
    <source>
        <strain evidence="3">FD-172 SS1</strain>
    </source>
</reference>
<dbReference type="OrthoDB" id="3192267at2759"/>
<feature type="compositionally biased region" description="Polar residues" evidence="1">
    <location>
        <begin position="1"/>
        <end position="10"/>
    </location>
</feature>
<evidence type="ECO:0000313" key="2">
    <source>
        <dbReference type="EMBL" id="KDQ09273.1"/>
    </source>
</evidence>
<dbReference type="AlphaFoldDB" id="A0A067M0L4"/>
<accession>A0A067M0L4</accession>